<gene>
    <name evidence="1" type="ORF">PNEJI1_001373</name>
</gene>
<evidence type="ECO:0000313" key="2">
    <source>
        <dbReference type="Proteomes" id="UP000010422"/>
    </source>
</evidence>
<organism evidence="2">
    <name type="scientific">Pneumocystis jirovecii</name>
    <name type="common">Human pneumocystis pneumonia agent</name>
    <dbReference type="NCBI Taxonomy" id="42068"/>
    <lineage>
        <taxon>Eukaryota</taxon>
        <taxon>Fungi</taxon>
        <taxon>Dikarya</taxon>
        <taxon>Ascomycota</taxon>
        <taxon>Taphrinomycotina</taxon>
        <taxon>Pneumocystomycetes</taxon>
        <taxon>Pneumocystaceae</taxon>
        <taxon>Pneumocystis</taxon>
    </lineage>
</organism>
<dbReference type="Proteomes" id="UP000010422">
    <property type="component" value="Unassembled WGS sequence"/>
</dbReference>
<dbReference type="InParanoid" id="L0PEI8"/>
<proteinExistence type="predicted"/>
<name>L0PEI8_PNEJI</name>
<protein>
    <submittedName>
        <fullName evidence="1">Uncharacterized protein</fullName>
    </submittedName>
</protein>
<sequence>MQCDIQGQIIGSYKTSEELRETVFLDRIVISDPIVSNSDSTKKTTLEQRFIAGLGNDKAIRIYDLLSCSFVAKNYIHTDGLTGITWIRHIFRLFY</sequence>
<dbReference type="AlphaFoldDB" id="L0PEI8"/>
<dbReference type="EMBL" id="CAKM01000260">
    <property type="protein sequence ID" value="CCJ30647.1"/>
    <property type="molecule type" value="Genomic_DNA"/>
</dbReference>
<reference evidence="1 2" key="1">
    <citation type="journal article" date="2012" name="MBio">
        <title>De novo assembly of the Pneumocystis jirovecii genome from a single bronchoalveolar lavage fluid specimen from a patient.</title>
        <authorList>
            <person name="Cisse O.H."/>
            <person name="Pagni M."/>
            <person name="Hauser P.M."/>
        </authorList>
    </citation>
    <scope>NUCLEOTIDE SEQUENCE [LARGE SCALE GENOMIC DNA]</scope>
    <source>
        <strain evidence="1 2">SE8</strain>
    </source>
</reference>
<dbReference type="STRING" id="1209962.L0PEI8"/>
<comment type="caution">
    <text evidence="1">The sequence shown here is derived from an EMBL/GenBank/DDBJ whole genome shotgun (WGS) entry which is preliminary data.</text>
</comment>
<evidence type="ECO:0000313" key="1">
    <source>
        <dbReference type="EMBL" id="CCJ30647.1"/>
    </source>
</evidence>
<accession>L0PEI8</accession>
<dbReference type="VEuPathDB" id="FungiDB:PNEJI1_001373"/>